<dbReference type="PANTHER" id="PTHR23234">
    <property type="entry name" value="ZNF44 PROTEIN"/>
    <property type="match status" value="1"/>
</dbReference>
<evidence type="ECO:0000259" key="7">
    <source>
        <dbReference type="PROSITE" id="PS50157"/>
    </source>
</evidence>
<evidence type="ECO:0000256" key="2">
    <source>
        <dbReference type="ARBA" id="ARBA00022723"/>
    </source>
</evidence>
<dbReference type="SMART" id="SM00355">
    <property type="entry name" value="ZnF_C2H2"/>
    <property type="match status" value="2"/>
</dbReference>
<evidence type="ECO:0000256" key="3">
    <source>
        <dbReference type="ARBA" id="ARBA00022737"/>
    </source>
</evidence>
<dbReference type="Gene3D" id="6.10.140.140">
    <property type="match status" value="1"/>
</dbReference>
<evidence type="ECO:0000313" key="8">
    <source>
        <dbReference type="EMBL" id="GAB1303444.1"/>
    </source>
</evidence>
<dbReference type="Gene3D" id="3.30.160.60">
    <property type="entry name" value="Classic Zinc Finger"/>
    <property type="match status" value="2"/>
</dbReference>
<name>A0ABQ0FW17_APOSI</name>
<dbReference type="PROSITE" id="PS50157">
    <property type="entry name" value="ZINC_FINGER_C2H2_2"/>
    <property type="match status" value="2"/>
</dbReference>
<keyword evidence="2" id="KW-0479">Metal-binding</keyword>
<keyword evidence="4 6" id="KW-0863">Zinc-finger</keyword>
<evidence type="ECO:0000256" key="4">
    <source>
        <dbReference type="ARBA" id="ARBA00022771"/>
    </source>
</evidence>
<reference evidence="8 9" key="1">
    <citation type="submission" date="2024-08" db="EMBL/GenBank/DDBJ databases">
        <title>The draft genome of Apodemus speciosus.</title>
        <authorList>
            <person name="Nabeshima K."/>
            <person name="Suzuki S."/>
            <person name="Onuma M."/>
        </authorList>
    </citation>
    <scope>NUCLEOTIDE SEQUENCE [LARGE SCALE GENOMIC DNA]</scope>
    <source>
        <strain evidence="8">IB14-021</strain>
    </source>
</reference>
<evidence type="ECO:0000313" key="9">
    <source>
        <dbReference type="Proteomes" id="UP001623349"/>
    </source>
</evidence>
<accession>A0ABQ0FW17</accession>
<keyword evidence="5" id="KW-0862">Zinc</keyword>
<protein>
    <submittedName>
        <fullName evidence="8">Zinc finger protein 997</fullName>
    </submittedName>
</protein>
<comment type="subcellular location">
    <subcellularLocation>
        <location evidence="1">Nucleus</location>
    </subcellularLocation>
</comment>
<dbReference type="InterPro" id="IPR013087">
    <property type="entry name" value="Znf_C2H2_type"/>
</dbReference>
<dbReference type="InterPro" id="IPR036236">
    <property type="entry name" value="Znf_C2H2_sf"/>
</dbReference>
<feature type="domain" description="C2H2-type" evidence="7">
    <location>
        <begin position="56"/>
        <end position="83"/>
    </location>
</feature>
<organism evidence="8 9">
    <name type="scientific">Apodemus speciosus</name>
    <name type="common">Large Japanese field mouse</name>
    <dbReference type="NCBI Taxonomy" id="105296"/>
    <lineage>
        <taxon>Eukaryota</taxon>
        <taxon>Metazoa</taxon>
        <taxon>Chordata</taxon>
        <taxon>Craniata</taxon>
        <taxon>Vertebrata</taxon>
        <taxon>Euteleostomi</taxon>
        <taxon>Mammalia</taxon>
        <taxon>Eutheria</taxon>
        <taxon>Euarchontoglires</taxon>
        <taxon>Glires</taxon>
        <taxon>Rodentia</taxon>
        <taxon>Myomorpha</taxon>
        <taxon>Muroidea</taxon>
        <taxon>Muridae</taxon>
        <taxon>Murinae</taxon>
        <taxon>Apodemus</taxon>
    </lineage>
</organism>
<evidence type="ECO:0000256" key="6">
    <source>
        <dbReference type="PROSITE-ProRule" id="PRU00042"/>
    </source>
</evidence>
<comment type="caution">
    <text evidence="8">The sequence shown here is derived from an EMBL/GenBank/DDBJ whole genome shotgun (WGS) entry which is preliminary data.</text>
</comment>
<proteinExistence type="predicted"/>
<dbReference type="Proteomes" id="UP001623349">
    <property type="component" value="Unassembled WGS sequence"/>
</dbReference>
<dbReference type="Pfam" id="PF13465">
    <property type="entry name" value="zf-H2C2_2"/>
    <property type="match status" value="1"/>
</dbReference>
<keyword evidence="3" id="KW-0677">Repeat</keyword>
<dbReference type="SUPFAM" id="SSF57667">
    <property type="entry name" value="beta-beta-alpha zinc fingers"/>
    <property type="match status" value="1"/>
</dbReference>
<evidence type="ECO:0000256" key="5">
    <source>
        <dbReference type="ARBA" id="ARBA00022833"/>
    </source>
</evidence>
<feature type="domain" description="C2H2-type" evidence="7">
    <location>
        <begin position="84"/>
        <end position="113"/>
    </location>
</feature>
<dbReference type="EMBL" id="BAAFST010000523">
    <property type="protein sequence ID" value="GAB1303444.1"/>
    <property type="molecule type" value="Genomic_DNA"/>
</dbReference>
<gene>
    <name evidence="8" type="ORF">APTSU1_001869600</name>
</gene>
<sequence length="117" mass="13678">MIDPSQKNLYKDVDAGHLLNLTVIESYWKNHHIEEQYQSSGSHERHVRSHRKENTCECNQCGKVFSSTSVLQRHRRTHTGEKPYECNQCGKAFASHSNLQRHKEHILERSLRNAINV</sequence>
<dbReference type="InterPro" id="IPR050758">
    <property type="entry name" value="Znf_C2H2-type"/>
</dbReference>
<keyword evidence="9" id="KW-1185">Reference proteome</keyword>
<evidence type="ECO:0000256" key="1">
    <source>
        <dbReference type="ARBA" id="ARBA00004123"/>
    </source>
</evidence>
<dbReference type="PROSITE" id="PS00028">
    <property type="entry name" value="ZINC_FINGER_C2H2_1"/>
    <property type="match status" value="1"/>
</dbReference>
<dbReference type="PANTHER" id="PTHR23234:SF10">
    <property type="entry name" value="RIKEN CDNA 6720489N17 GENE-RELATED"/>
    <property type="match status" value="1"/>
</dbReference>